<dbReference type="AlphaFoldDB" id="A0A0F4QIP9"/>
<accession>A0A0F4QIP9</accession>
<proteinExistence type="predicted"/>
<gene>
    <name evidence="1" type="ORF">TW77_14875</name>
</gene>
<evidence type="ECO:0000313" key="2">
    <source>
        <dbReference type="Proteomes" id="UP000033452"/>
    </source>
</evidence>
<evidence type="ECO:0000313" key="1">
    <source>
        <dbReference type="EMBL" id="KJZ07578.1"/>
    </source>
</evidence>
<name>A0A0F4QIP9_9GAMM</name>
<protein>
    <submittedName>
        <fullName evidence="1">Uncharacterized protein</fullName>
    </submittedName>
</protein>
<dbReference type="PATRIC" id="fig|43658.5.peg.3147"/>
<reference evidence="1 2" key="1">
    <citation type="journal article" date="2015" name="BMC Genomics">
        <title>Genome mining reveals unlocked bioactive potential of marine Gram-negative bacteria.</title>
        <authorList>
            <person name="Machado H."/>
            <person name="Sonnenschein E.C."/>
            <person name="Melchiorsen J."/>
            <person name="Gram L."/>
        </authorList>
    </citation>
    <scope>NUCLEOTIDE SEQUENCE [LARGE SCALE GENOMIC DNA]</scope>
    <source>
        <strain evidence="1 2">S2471</strain>
    </source>
</reference>
<sequence>MHKIAIRHLTPVTPVPIGKLKINHDPYASKIMVINRQTGELIFSTKPSGATTTRLLPLTFTTSSELLVLMLDNTKVYNAAIVDHVQAQVVDFLTHDSTS</sequence>
<comment type="caution">
    <text evidence="1">The sequence shown here is derived from an EMBL/GenBank/DDBJ whole genome shotgun (WGS) entry which is preliminary data.</text>
</comment>
<organism evidence="1 2">
    <name type="scientific">Pseudoalteromonas rubra</name>
    <dbReference type="NCBI Taxonomy" id="43658"/>
    <lineage>
        <taxon>Bacteria</taxon>
        <taxon>Pseudomonadati</taxon>
        <taxon>Pseudomonadota</taxon>
        <taxon>Gammaproteobacteria</taxon>
        <taxon>Alteromonadales</taxon>
        <taxon>Pseudoalteromonadaceae</taxon>
        <taxon>Pseudoalteromonas</taxon>
    </lineage>
</organism>
<dbReference type="Proteomes" id="UP000033452">
    <property type="component" value="Unassembled WGS sequence"/>
</dbReference>
<keyword evidence="2" id="KW-1185">Reference proteome</keyword>
<dbReference type="EMBL" id="JXYA01000034">
    <property type="protein sequence ID" value="KJZ07578.1"/>
    <property type="molecule type" value="Genomic_DNA"/>
</dbReference>